<sequence>MKFHFAAVFSTLLIANTMAAPLSQGINFFTIFECAQFPDGHFPDKPFNLHPFTKDEEMMKRAVTGAKEVFADPKVTDLRQRAAPAADDLHASKSSMEEIKKAVKKRDAKEAFADSKVTDLRQRAAPAADDLHASKSSIKEIKKAVKKRDSITLEEI</sequence>
<accession>A0ACA9KTA8</accession>
<evidence type="ECO:0000313" key="1">
    <source>
        <dbReference type="EMBL" id="CAG8491642.1"/>
    </source>
</evidence>
<reference evidence="1" key="1">
    <citation type="submission" date="2021-06" db="EMBL/GenBank/DDBJ databases">
        <authorList>
            <person name="Kallberg Y."/>
            <person name="Tangrot J."/>
            <person name="Rosling A."/>
        </authorList>
    </citation>
    <scope>NUCLEOTIDE SEQUENCE</scope>
    <source>
        <strain evidence="1">28 12/20/2015</strain>
    </source>
</reference>
<evidence type="ECO:0000313" key="2">
    <source>
        <dbReference type="Proteomes" id="UP000789366"/>
    </source>
</evidence>
<protein>
    <submittedName>
        <fullName evidence="1">8928_t:CDS:1</fullName>
    </submittedName>
</protein>
<dbReference type="Proteomes" id="UP000789366">
    <property type="component" value="Unassembled WGS sequence"/>
</dbReference>
<comment type="caution">
    <text evidence="1">The sequence shown here is derived from an EMBL/GenBank/DDBJ whole genome shotgun (WGS) entry which is preliminary data.</text>
</comment>
<name>A0ACA9KTA8_9GLOM</name>
<keyword evidence="2" id="KW-1185">Reference proteome</keyword>
<gene>
    <name evidence="1" type="ORF">SPELUC_LOCUS2583</name>
</gene>
<proteinExistence type="predicted"/>
<organism evidence="1 2">
    <name type="scientific">Cetraspora pellucida</name>
    <dbReference type="NCBI Taxonomy" id="1433469"/>
    <lineage>
        <taxon>Eukaryota</taxon>
        <taxon>Fungi</taxon>
        <taxon>Fungi incertae sedis</taxon>
        <taxon>Mucoromycota</taxon>
        <taxon>Glomeromycotina</taxon>
        <taxon>Glomeromycetes</taxon>
        <taxon>Diversisporales</taxon>
        <taxon>Gigasporaceae</taxon>
        <taxon>Cetraspora</taxon>
    </lineage>
</organism>
<dbReference type="EMBL" id="CAJVPW010001770">
    <property type="protein sequence ID" value="CAG8491642.1"/>
    <property type="molecule type" value="Genomic_DNA"/>
</dbReference>